<evidence type="ECO:0000313" key="4">
    <source>
        <dbReference type="Proteomes" id="UP000183983"/>
    </source>
</evidence>
<dbReference type="EMBL" id="FRDA01000001">
    <property type="protein sequence ID" value="SHM46254.1"/>
    <property type="molecule type" value="Genomic_DNA"/>
</dbReference>
<dbReference type="PANTHER" id="PTHR41287">
    <property type="match status" value="1"/>
</dbReference>
<dbReference type="Pfam" id="PF20441">
    <property type="entry name" value="TerL_nuclease"/>
    <property type="match status" value="1"/>
</dbReference>
<evidence type="ECO:0000313" key="3">
    <source>
        <dbReference type="EMBL" id="SHM46254.1"/>
    </source>
</evidence>
<dbReference type="OrthoDB" id="9760250at2"/>
<dbReference type="Proteomes" id="UP000183983">
    <property type="component" value="Unassembled WGS sequence"/>
</dbReference>
<feature type="domain" description="Terminase large subunit-like ATPase" evidence="1">
    <location>
        <begin position="63"/>
        <end position="194"/>
    </location>
</feature>
<dbReference type="AlphaFoldDB" id="A0A1M7IZK2"/>
<dbReference type="Pfam" id="PF03354">
    <property type="entry name" value="TerL_ATPase"/>
    <property type="match status" value="1"/>
</dbReference>
<organism evidence="3 4">
    <name type="scientific">Pseudomonas asturiensis</name>
    <dbReference type="NCBI Taxonomy" id="1190415"/>
    <lineage>
        <taxon>Bacteria</taxon>
        <taxon>Pseudomonadati</taxon>
        <taxon>Pseudomonadota</taxon>
        <taxon>Gammaproteobacteria</taxon>
        <taxon>Pseudomonadales</taxon>
        <taxon>Pseudomonadaceae</taxon>
        <taxon>Pseudomonas</taxon>
    </lineage>
</organism>
<proteinExistence type="predicted"/>
<dbReference type="RefSeq" id="WP_073161717.1">
    <property type="nucleotide sequence ID" value="NZ_FRDA01000001.1"/>
</dbReference>
<reference evidence="3 4" key="1">
    <citation type="submission" date="2016-11" db="EMBL/GenBank/DDBJ databases">
        <authorList>
            <person name="Jaros S."/>
            <person name="Januszkiewicz K."/>
            <person name="Wedrychowicz H."/>
        </authorList>
    </citation>
    <scope>NUCLEOTIDE SEQUENCE [LARGE SCALE GENOMIC DNA]</scope>
    <source>
        <strain evidence="3 4">LMG 26898</strain>
    </source>
</reference>
<dbReference type="STRING" id="1190415.SAMN05216593_10127"/>
<dbReference type="Gene3D" id="3.40.50.300">
    <property type="entry name" value="P-loop containing nucleotide triphosphate hydrolases"/>
    <property type="match status" value="1"/>
</dbReference>
<accession>A0A1M7IZK2</accession>
<dbReference type="InterPro" id="IPR027417">
    <property type="entry name" value="P-loop_NTPase"/>
</dbReference>
<dbReference type="InterPro" id="IPR005021">
    <property type="entry name" value="Terminase_largesu-like"/>
</dbReference>
<dbReference type="InterPro" id="IPR046462">
    <property type="entry name" value="TerL_nuclease"/>
</dbReference>
<dbReference type="GO" id="GO:0004519">
    <property type="term" value="F:endonuclease activity"/>
    <property type="evidence" value="ECO:0007669"/>
    <property type="project" value="InterPro"/>
</dbReference>
<evidence type="ECO:0000259" key="2">
    <source>
        <dbReference type="Pfam" id="PF20441"/>
    </source>
</evidence>
<evidence type="ECO:0000259" key="1">
    <source>
        <dbReference type="Pfam" id="PF03354"/>
    </source>
</evidence>
<gene>
    <name evidence="3" type="ORF">SAMN05216593_10127</name>
</gene>
<dbReference type="PANTHER" id="PTHR41287:SF1">
    <property type="entry name" value="PROTEIN YMFN"/>
    <property type="match status" value="1"/>
</dbReference>
<name>A0A1M7IZK2_9PSED</name>
<sequence length="560" mass="61828">MEWSTACPDWERRILSRQSLIPFPPLFRSEADAALELFKSLRVVDVPGQPTFGECCEPWVFDFVAAIFGAYDAETGKQMIREYFLLISKKNAKSTIAAGIMVTALVRNWRDNEELLILAPTIEVAQNSYKPAAAMVRANSVLEKMLHVQDHIRTITHLTTKAALKVVAADSDTVSGKKSGKILVDELWVFGKRPNADAMLMEATGGQISRDEGFVIFLSTQSDEPPAGVFKEKVDYYRDVRDGKITDKKSLGVIYEYPKAMIEAEDYLKPENFYVTNPNMGRSVSREWLEDQMIKEAQKEPGAQRKFLAKHLNVEIGMNLRANRWAGAEFWIGQARIKNLSLELLIERCEVIDVGIDGGGLDDLLGMAVVGRDAKTREWLVWTRAWAHPTVLERRKSEAPRFMDFAKDGDLILVDYIGKDVEQVAELVSQIYVSGLLDMVGVDPAGVGGILDALIAAEIPKDVVIGISQGWKLGGSIKTAERKLAEGGIVHGGQPMMSWCCGNAKVVPVGNSILITKQASGTAKIDPLMAFFNAVALMSLNPTARGNVDDFFDNPIMAGL</sequence>
<protein>
    <submittedName>
        <fullName evidence="3">Phage terminase-like protein, large subunit, contains N-terminal HTH domain</fullName>
    </submittedName>
</protein>
<feature type="domain" description="Terminase large subunit-like endonuclease" evidence="2">
    <location>
        <begin position="257"/>
        <end position="536"/>
    </location>
</feature>
<dbReference type="InterPro" id="IPR046461">
    <property type="entry name" value="TerL_ATPase"/>
</dbReference>